<name>A0A5P6VS29_PSEXY</name>
<sequence>MKGKKYFRVLYMYDQMKAGKVVVTTDAINMFDVDRRTIQRDLNEIRCYLADRKVLDGTVTDMVVYDKSKGGYILKEVA</sequence>
<evidence type="ECO:0000313" key="2">
    <source>
        <dbReference type="Proteomes" id="UP000327030"/>
    </source>
</evidence>
<dbReference type="Proteomes" id="UP000327030">
    <property type="component" value="Chromosome 1"/>
</dbReference>
<gene>
    <name evidence="1" type="ORF">FXF36_10550</name>
</gene>
<dbReference type="AlphaFoldDB" id="A0A5P6VS29"/>
<dbReference type="KEGG" id="pxv:FXF36_10550"/>
<dbReference type="RefSeq" id="WP_151623884.1">
    <property type="nucleotide sequence ID" value="NZ_CP043028.1"/>
</dbReference>
<evidence type="ECO:0008006" key="3">
    <source>
        <dbReference type="Google" id="ProtNLM"/>
    </source>
</evidence>
<reference evidence="2" key="1">
    <citation type="submission" date="2019-08" db="EMBL/GenBank/DDBJ databases">
        <title>Complete Genome Sequence of the Polysaccharide-Degrading Rumen Bacterium Pseudobutyrivibrio xylanivorans MA3014.</title>
        <authorList>
            <person name="Palevich N."/>
            <person name="Maclean P.H."/>
            <person name="Kelly W.J."/>
            <person name="Leahy S.C."/>
            <person name="Rakonjac J."/>
            <person name="Attwood G.T."/>
        </authorList>
    </citation>
    <scope>NUCLEOTIDE SEQUENCE [LARGE SCALE GENOMIC DNA]</scope>
    <source>
        <strain evidence="2">MA3014</strain>
    </source>
</reference>
<proteinExistence type="predicted"/>
<dbReference type="OrthoDB" id="2057280at2"/>
<accession>A0A5P6VS29</accession>
<organism evidence="1 2">
    <name type="scientific">Pseudobutyrivibrio xylanivorans</name>
    <dbReference type="NCBI Taxonomy" id="185007"/>
    <lineage>
        <taxon>Bacteria</taxon>
        <taxon>Bacillati</taxon>
        <taxon>Bacillota</taxon>
        <taxon>Clostridia</taxon>
        <taxon>Lachnospirales</taxon>
        <taxon>Lachnospiraceae</taxon>
        <taxon>Pseudobutyrivibrio</taxon>
    </lineage>
</organism>
<dbReference type="EMBL" id="CP043028">
    <property type="protein sequence ID" value="QFJ55270.1"/>
    <property type="molecule type" value="Genomic_DNA"/>
</dbReference>
<protein>
    <recommendedName>
        <fullName evidence="3">HTH domain-containing protein</fullName>
    </recommendedName>
</protein>
<evidence type="ECO:0000313" key="1">
    <source>
        <dbReference type="EMBL" id="QFJ55270.1"/>
    </source>
</evidence>